<reference evidence="2 3" key="1">
    <citation type="journal article" date="2024" name="J Genomics">
        <title>Draft genome sequencing and assembly of Favolaschia claudopus CIRM-BRFM 2984 isolated from oak limbs.</title>
        <authorList>
            <person name="Navarro D."/>
            <person name="Drula E."/>
            <person name="Chaduli D."/>
            <person name="Cazenave R."/>
            <person name="Ahrendt S."/>
            <person name="Wang J."/>
            <person name="Lipzen A."/>
            <person name="Daum C."/>
            <person name="Barry K."/>
            <person name="Grigoriev I.V."/>
            <person name="Favel A."/>
            <person name="Rosso M.N."/>
            <person name="Martin F."/>
        </authorList>
    </citation>
    <scope>NUCLEOTIDE SEQUENCE [LARGE SCALE GENOMIC DNA]</scope>
    <source>
        <strain evidence="2 3">CIRM-BRFM 2984</strain>
    </source>
</reference>
<proteinExistence type="predicted"/>
<evidence type="ECO:0000313" key="3">
    <source>
        <dbReference type="Proteomes" id="UP001362999"/>
    </source>
</evidence>
<evidence type="ECO:0000256" key="1">
    <source>
        <dbReference type="SAM" id="MobiDB-lite"/>
    </source>
</evidence>
<protein>
    <recommendedName>
        <fullName evidence="4">F-box domain-containing protein</fullName>
    </recommendedName>
</protein>
<name>A0AAW0EE19_9AGAR</name>
<dbReference type="InterPro" id="IPR032675">
    <property type="entry name" value="LRR_dom_sf"/>
</dbReference>
<keyword evidence="3" id="KW-1185">Reference proteome</keyword>
<gene>
    <name evidence="2" type="ORF">R3P38DRAFT_15940</name>
</gene>
<dbReference type="Proteomes" id="UP001362999">
    <property type="component" value="Unassembled WGS sequence"/>
</dbReference>
<feature type="compositionally biased region" description="Polar residues" evidence="1">
    <location>
        <begin position="1"/>
        <end position="10"/>
    </location>
</feature>
<dbReference type="EMBL" id="JAWWNJ010000001">
    <property type="protein sequence ID" value="KAK7063874.1"/>
    <property type="molecule type" value="Genomic_DNA"/>
</dbReference>
<sequence length="497" mass="56653">MNQPQPAIPTSQPPLRVPPQEMPEPWPHINGLPYELLTRILRTVLLVPPYKSGVEDGLGRPVEVVIMSWVCTLWRQVILNTPQLWAEWEFPITPPWKWTDSFYSLAPVATKMPVNIPMNNLFLERSAHVPISVALQYDQPHNNPNSPLVSSLLRNAQRWKSFTFSYDSFETDSTGVDYSLLSRIPVGVMENLERLCLVCPKLSADVADTFRRAPCLRDVTIELVTGLSHIPSIPWNQLTRLDFRYQSGGVCLDILAQCPNLVSVMICADQWSSVSVPDVSTPMTLDQLEKLRIVIRICSTGEHFGPFLRRFECPILKSLELALSLENAGDTEGYIPEVEPDLVPFLMQSSNIEELELSACVFSHNLSDILPLIPHLKEFEYSLTGMEGVNDEFFEALRYTPESESPPLAPKLQVLHIRDAGRDFDEQNLVKMIRSRWWLDDELEGMSSPPRVARLKDFSFVNNNHMDPPEPNFSDEFRQEMKTLWSQGLKLSIYVRP</sequence>
<dbReference type="SUPFAM" id="SSF52047">
    <property type="entry name" value="RNI-like"/>
    <property type="match status" value="1"/>
</dbReference>
<feature type="region of interest" description="Disordered" evidence="1">
    <location>
        <begin position="1"/>
        <end position="22"/>
    </location>
</feature>
<evidence type="ECO:0008006" key="4">
    <source>
        <dbReference type="Google" id="ProtNLM"/>
    </source>
</evidence>
<comment type="caution">
    <text evidence="2">The sequence shown here is derived from an EMBL/GenBank/DDBJ whole genome shotgun (WGS) entry which is preliminary data.</text>
</comment>
<dbReference type="AlphaFoldDB" id="A0AAW0EE19"/>
<organism evidence="2 3">
    <name type="scientific">Favolaschia claudopus</name>
    <dbReference type="NCBI Taxonomy" id="2862362"/>
    <lineage>
        <taxon>Eukaryota</taxon>
        <taxon>Fungi</taxon>
        <taxon>Dikarya</taxon>
        <taxon>Basidiomycota</taxon>
        <taxon>Agaricomycotina</taxon>
        <taxon>Agaricomycetes</taxon>
        <taxon>Agaricomycetidae</taxon>
        <taxon>Agaricales</taxon>
        <taxon>Marasmiineae</taxon>
        <taxon>Mycenaceae</taxon>
        <taxon>Favolaschia</taxon>
    </lineage>
</organism>
<accession>A0AAW0EE19</accession>
<feature type="compositionally biased region" description="Pro residues" evidence="1">
    <location>
        <begin position="11"/>
        <end position="22"/>
    </location>
</feature>
<dbReference type="Gene3D" id="3.80.10.10">
    <property type="entry name" value="Ribonuclease Inhibitor"/>
    <property type="match status" value="1"/>
</dbReference>
<evidence type="ECO:0000313" key="2">
    <source>
        <dbReference type="EMBL" id="KAK7063874.1"/>
    </source>
</evidence>